<dbReference type="InterPro" id="IPR002486">
    <property type="entry name" value="Col_cuticle_N"/>
</dbReference>
<feature type="transmembrane region" description="Helical" evidence="3">
    <location>
        <begin position="13"/>
        <end position="36"/>
    </location>
</feature>
<feature type="compositionally biased region" description="Basic and acidic residues" evidence="2">
    <location>
        <begin position="308"/>
        <end position="325"/>
    </location>
</feature>
<keyword evidence="3" id="KW-1133">Transmembrane helix</keyword>
<reference evidence="5" key="1">
    <citation type="submission" date="2023-10" db="EMBL/GenBank/DDBJ databases">
        <title>Genome assembly of Pristionchus species.</title>
        <authorList>
            <person name="Yoshida K."/>
            <person name="Sommer R.J."/>
        </authorList>
    </citation>
    <scope>NUCLEOTIDE SEQUENCE</scope>
    <source>
        <strain evidence="5">RS0144</strain>
    </source>
</reference>
<keyword evidence="3" id="KW-0472">Membrane</keyword>
<dbReference type="Proteomes" id="UP001432027">
    <property type="component" value="Unassembled WGS sequence"/>
</dbReference>
<evidence type="ECO:0000313" key="5">
    <source>
        <dbReference type="EMBL" id="GMS87154.1"/>
    </source>
</evidence>
<feature type="non-terminal residue" evidence="5">
    <location>
        <position position="1"/>
    </location>
</feature>
<protein>
    <recommendedName>
        <fullName evidence="4">Nematode cuticle collagen N-terminal domain-containing protein</fullName>
    </recommendedName>
</protein>
<dbReference type="SMART" id="SM01088">
    <property type="entry name" value="Col_cuticle_N"/>
    <property type="match status" value="1"/>
</dbReference>
<keyword evidence="1" id="KW-0677">Repeat</keyword>
<feature type="domain" description="Nematode cuticle collagen N-terminal" evidence="4">
    <location>
        <begin position="12"/>
        <end position="64"/>
    </location>
</feature>
<sequence length="338" mass="32718">ETSNSFPLLEMKAVAFASVAAAAVVIGCLGGLAYMLNDINEFYDRSMEDIGEFRETADNAWSEMVFVTRTAPSAGAPEVATLLMGRAKRQSGSCNCGSQPNNCPSGPPGPPGAPGQAGDDGEDGVDGKDGGHAIAGGIEVSNNGCIQCPTGPAGPPGPDGASGAPGAPGNNGALGAPGSDARPGAPGPAGNVGSAGQPGLDGAPGAVGAPGRSGRGQPGPSGRPGSTGPAGRPGARGQTAAPGAPGPQGPAGGPGRDGESGAPGNDGFAGDEGAPGTDAAYCPCPARAGAVSAAVEMVPAASAVAPAYREESVQEHHKAEGETGYRRRKLRRFHAKTA</sequence>
<feature type="region of interest" description="Disordered" evidence="2">
    <location>
        <begin position="94"/>
        <end position="274"/>
    </location>
</feature>
<dbReference type="EMBL" id="BTSX01000002">
    <property type="protein sequence ID" value="GMS87154.1"/>
    <property type="molecule type" value="Genomic_DNA"/>
</dbReference>
<dbReference type="PANTHER" id="PTHR24637">
    <property type="entry name" value="COLLAGEN"/>
    <property type="match status" value="1"/>
</dbReference>
<dbReference type="PANTHER" id="PTHR24637:SF236">
    <property type="entry name" value="NEMATODE CUTICLE COLLAGEN N-TERMINAL DOMAIN-CONTAINING PROTEIN"/>
    <property type="match status" value="1"/>
</dbReference>
<name>A0AAV5SW68_9BILA</name>
<comment type="caution">
    <text evidence="5">The sequence shown here is derived from an EMBL/GenBank/DDBJ whole genome shotgun (WGS) entry which is preliminary data.</text>
</comment>
<gene>
    <name evidence="5" type="ORF">PENTCL1PPCAC_9329</name>
</gene>
<evidence type="ECO:0000259" key="4">
    <source>
        <dbReference type="SMART" id="SM01088"/>
    </source>
</evidence>
<evidence type="ECO:0000256" key="3">
    <source>
        <dbReference type="SAM" id="Phobius"/>
    </source>
</evidence>
<keyword evidence="6" id="KW-1185">Reference proteome</keyword>
<organism evidence="5 6">
    <name type="scientific">Pristionchus entomophagus</name>
    <dbReference type="NCBI Taxonomy" id="358040"/>
    <lineage>
        <taxon>Eukaryota</taxon>
        <taxon>Metazoa</taxon>
        <taxon>Ecdysozoa</taxon>
        <taxon>Nematoda</taxon>
        <taxon>Chromadorea</taxon>
        <taxon>Rhabditida</taxon>
        <taxon>Rhabditina</taxon>
        <taxon>Diplogasteromorpha</taxon>
        <taxon>Diplogasteroidea</taxon>
        <taxon>Neodiplogasteridae</taxon>
        <taxon>Pristionchus</taxon>
    </lineage>
</organism>
<dbReference type="Pfam" id="PF01484">
    <property type="entry name" value="Col_cuticle_N"/>
    <property type="match status" value="1"/>
</dbReference>
<dbReference type="GO" id="GO:0042302">
    <property type="term" value="F:structural constituent of cuticle"/>
    <property type="evidence" value="ECO:0007669"/>
    <property type="project" value="InterPro"/>
</dbReference>
<feature type="compositionally biased region" description="Low complexity" evidence="2">
    <location>
        <begin position="220"/>
        <end position="243"/>
    </location>
</feature>
<evidence type="ECO:0000313" key="6">
    <source>
        <dbReference type="Proteomes" id="UP001432027"/>
    </source>
</evidence>
<evidence type="ECO:0000256" key="1">
    <source>
        <dbReference type="ARBA" id="ARBA00022737"/>
    </source>
</evidence>
<feature type="compositionally biased region" description="Basic residues" evidence="2">
    <location>
        <begin position="326"/>
        <end position="338"/>
    </location>
</feature>
<keyword evidence="3" id="KW-0812">Transmembrane</keyword>
<accession>A0AAV5SW68</accession>
<dbReference type="AlphaFoldDB" id="A0AAV5SW68"/>
<proteinExistence type="predicted"/>
<feature type="compositionally biased region" description="Low complexity" evidence="2">
    <location>
        <begin position="159"/>
        <end position="178"/>
    </location>
</feature>
<feature type="region of interest" description="Disordered" evidence="2">
    <location>
        <begin position="305"/>
        <end position="338"/>
    </location>
</feature>
<evidence type="ECO:0000256" key="2">
    <source>
        <dbReference type="SAM" id="MobiDB-lite"/>
    </source>
</evidence>